<organism evidence="1 2">
    <name type="scientific">Lophium mytilinum</name>
    <dbReference type="NCBI Taxonomy" id="390894"/>
    <lineage>
        <taxon>Eukaryota</taxon>
        <taxon>Fungi</taxon>
        <taxon>Dikarya</taxon>
        <taxon>Ascomycota</taxon>
        <taxon>Pezizomycotina</taxon>
        <taxon>Dothideomycetes</taxon>
        <taxon>Pleosporomycetidae</taxon>
        <taxon>Mytilinidiales</taxon>
        <taxon>Mytilinidiaceae</taxon>
        <taxon>Lophium</taxon>
    </lineage>
</organism>
<dbReference type="Proteomes" id="UP000799750">
    <property type="component" value="Unassembled WGS sequence"/>
</dbReference>
<dbReference type="AlphaFoldDB" id="A0A6A6QJF9"/>
<name>A0A6A6QJF9_9PEZI</name>
<dbReference type="OrthoDB" id="3914127at2759"/>
<dbReference type="EMBL" id="MU004194">
    <property type="protein sequence ID" value="KAF2492100.1"/>
    <property type="molecule type" value="Genomic_DNA"/>
</dbReference>
<evidence type="ECO:0000313" key="1">
    <source>
        <dbReference type="EMBL" id="KAF2492100.1"/>
    </source>
</evidence>
<keyword evidence="2" id="KW-1185">Reference proteome</keyword>
<accession>A0A6A6QJF9</accession>
<evidence type="ECO:0000313" key="2">
    <source>
        <dbReference type="Proteomes" id="UP000799750"/>
    </source>
</evidence>
<proteinExistence type="predicted"/>
<sequence>MNILVITTYDITPEQWADFANTAVLEKRHPDAKTVIPYILVYSHSQKHHTHETERISATITTEFSPGKDFSAAAWEEIKHAHYSLYKQEPITTHPDFFCILDKQAADDRRVIIMEKGCEWVNAEGKKYQPLPGDGEPTTTIWKRHRVPFEEADETCCLLAWQGLGGYEPYLEEVTKESYYDY</sequence>
<protein>
    <submittedName>
        <fullName evidence="1">Uncharacterized protein</fullName>
    </submittedName>
</protein>
<reference evidence="1" key="1">
    <citation type="journal article" date="2020" name="Stud. Mycol.">
        <title>101 Dothideomycetes genomes: a test case for predicting lifestyles and emergence of pathogens.</title>
        <authorList>
            <person name="Haridas S."/>
            <person name="Albert R."/>
            <person name="Binder M."/>
            <person name="Bloem J."/>
            <person name="Labutti K."/>
            <person name="Salamov A."/>
            <person name="Andreopoulos B."/>
            <person name="Baker S."/>
            <person name="Barry K."/>
            <person name="Bills G."/>
            <person name="Bluhm B."/>
            <person name="Cannon C."/>
            <person name="Castanera R."/>
            <person name="Culley D."/>
            <person name="Daum C."/>
            <person name="Ezra D."/>
            <person name="Gonzalez J."/>
            <person name="Henrissat B."/>
            <person name="Kuo A."/>
            <person name="Liang C."/>
            <person name="Lipzen A."/>
            <person name="Lutzoni F."/>
            <person name="Magnuson J."/>
            <person name="Mondo S."/>
            <person name="Nolan M."/>
            <person name="Ohm R."/>
            <person name="Pangilinan J."/>
            <person name="Park H.-J."/>
            <person name="Ramirez L."/>
            <person name="Alfaro M."/>
            <person name="Sun H."/>
            <person name="Tritt A."/>
            <person name="Yoshinaga Y."/>
            <person name="Zwiers L.-H."/>
            <person name="Turgeon B."/>
            <person name="Goodwin S."/>
            <person name="Spatafora J."/>
            <person name="Crous P."/>
            <person name="Grigoriev I."/>
        </authorList>
    </citation>
    <scope>NUCLEOTIDE SEQUENCE</scope>
    <source>
        <strain evidence="1">CBS 269.34</strain>
    </source>
</reference>
<gene>
    <name evidence="1" type="ORF">BU16DRAFT_542023</name>
</gene>